<dbReference type="AlphaFoldDB" id="A0A8X6Q891"/>
<accession>A0A8X6Q891</accession>
<comment type="caution">
    <text evidence="1">The sequence shown here is derived from an EMBL/GenBank/DDBJ whole genome shotgun (WGS) entry which is preliminary data.</text>
</comment>
<sequence>MLFASLTPNATTINKTGQKIKLDQQENQVSREREKIRDISYKGWEFEAFRYFSTLDLDELRSHHGLKCLPLTTSTMPSEVVRARPL</sequence>
<evidence type="ECO:0000313" key="2">
    <source>
        <dbReference type="Proteomes" id="UP000887013"/>
    </source>
</evidence>
<gene>
    <name evidence="1" type="ORF">NPIL_64981</name>
</gene>
<keyword evidence="2" id="KW-1185">Reference proteome</keyword>
<dbReference type="Proteomes" id="UP000887013">
    <property type="component" value="Unassembled WGS sequence"/>
</dbReference>
<proteinExistence type="predicted"/>
<name>A0A8X6Q891_NEPPI</name>
<reference evidence="1" key="1">
    <citation type="submission" date="2020-08" db="EMBL/GenBank/DDBJ databases">
        <title>Multicomponent nature underlies the extraordinary mechanical properties of spider dragline silk.</title>
        <authorList>
            <person name="Kono N."/>
            <person name="Nakamura H."/>
            <person name="Mori M."/>
            <person name="Yoshida Y."/>
            <person name="Ohtoshi R."/>
            <person name="Malay A.D."/>
            <person name="Moran D.A.P."/>
            <person name="Tomita M."/>
            <person name="Numata K."/>
            <person name="Arakawa K."/>
        </authorList>
    </citation>
    <scope>NUCLEOTIDE SEQUENCE</scope>
</reference>
<evidence type="ECO:0000313" key="1">
    <source>
        <dbReference type="EMBL" id="GFU05396.1"/>
    </source>
</evidence>
<protein>
    <submittedName>
        <fullName evidence="1">Uncharacterized protein</fullName>
    </submittedName>
</protein>
<organism evidence="1 2">
    <name type="scientific">Nephila pilipes</name>
    <name type="common">Giant wood spider</name>
    <name type="synonym">Nephila maculata</name>
    <dbReference type="NCBI Taxonomy" id="299642"/>
    <lineage>
        <taxon>Eukaryota</taxon>
        <taxon>Metazoa</taxon>
        <taxon>Ecdysozoa</taxon>
        <taxon>Arthropoda</taxon>
        <taxon>Chelicerata</taxon>
        <taxon>Arachnida</taxon>
        <taxon>Araneae</taxon>
        <taxon>Araneomorphae</taxon>
        <taxon>Entelegynae</taxon>
        <taxon>Araneoidea</taxon>
        <taxon>Nephilidae</taxon>
        <taxon>Nephila</taxon>
    </lineage>
</organism>
<dbReference type="EMBL" id="BMAW01123903">
    <property type="protein sequence ID" value="GFU05396.1"/>
    <property type="molecule type" value="Genomic_DNA"/>
</dbReference>